<dbReference type="GO" id="GO:0005524">
    <property type="term" value="F:ATP binding"/>
    <property type="evidence" value="ECO:0007669"/>
    <property type="project" value="UniProtKB-KW"/>
</dbReference>
<dbReference type="AlphaFoldDB" id="F4D1K6"/>
<dbReference type="SMART" id="SM00487">
    <property type="entry name" value="DEXDc"/>
    <property type="match status" value="1"/>
</dbReference>
<keyword evidence="3" id="KW-0378">Hydrolase</keyword>
<dbReference type="eggNOG" id="COG1200">
    <property type="taxonomic scope" value="Bacteria"/>
</dbReference>
<dbReference type="Gene3D" id="2.40.50.140">
    <property type="entry name" value="Nucleic acid-binding proteins"/>
    <property type="match status" value="1"/>
</dbReference>
<dbReference type="PANTHER" id="PTHR47964:SF1">
    <property type="entry name" value="ATP-DEPENDENT DNA HELICASE HOMOLOG RECG, CHLOROPLASTIC"/>
    <property type="match status" value="1"/>
</dbReference>
<evidence type="ECO:0000256" key="9">
    <source>
        <dbReference type="SAM" id="MobiDB-lite"/>
    </source>
</evidence>
<dbReference type="Pfam" id="PF17191">
    <property type="entry name" value="RecG_wedge"/>
    <property type="match status" value="1"/>
</dbReference>
<keyword evidence="7" id="KW-0234">DNA repair</keyword>
<evidence type="ECO:0000259" key="11">
    <source>
        <dbReference type="PROSITE" id="PS51194"/>
    </source>
</evidence>
<evidence type="ECO:0000259" key="10">
    <source>
        <dbReference type="PROSITE" id="PS51192"/>
    </source>
</evidence>
<dbReference type="InterPro" id="IPR033454">
    <property type="entry name" value="RecG_wedge"/>
</dbReference>
<feature type="region of interest" description="Disordered" evidence="9">
    <location>
        <begin position="523"/>
        <end position="544"/>
    </location>
</feature>
<keyword evidence="6" id="KW-0238">DNA-binding</keyword>
<evidence type="ECO:0000256" key="2">
    <source>
        <dbReference type="ARBA" id="ARBA00022763"/>
    </source>
</evidence>
<evidence type="ECO:0000313" key="13">
    <source>
        <dbReference type="Proteomes" id="UP000007809"/>
    </source>
</evidence>
<sequence length="748" mass="80588">MTLRIAAPSGGGVDMDTRLDGPLGKRAAEALAARLDLHTVGDLLRHYPRRYVDRGKLSDISGLEIGEHVTVVAKVEKATLRDMRSRRGKLLNVVIRDDKGGRLSCTFFNGYKVSHVLTPGVRALFSGKVGVFQSQLQLTHPEFEPLEEGEDVRPFVSVYPAVDKLNSWDIARCVRQVLDQLDDPTDPLPEDIRRREKLPELGRALRRIHLPETEADHHAARARLVWDEALGVQLALALRRRHATERPGTASPPRAGGLLDAFDARLPFALTDGQRAVGTEIAADLARETPMNRLVQGDVGAGKTVVALRAMLQVVDSGRQAAMLAPTEVLAAQHARSLRSLLGPLGRAGELDGAEEATRITLLTGSLGTAARRQAMLDVQSGAAGIVVGTHALIQDKVGFADLGLVVVDEQHRFGVEQRDALRGRGERTPHMLVMTATPIPRTVAMTVYGDLEVSALTELPRGRSPISTTVVPAGEKPAWLERVWQRIREEVADGHQVYVVCPRVGGDPAKADDGDLFEGELVDLDDPDPDVGGGAGSDDGARRPPLAVLEVAPKLAEGPLAGLRLGILHGKLPADEKDATMRAFEAGEIDVLVATTVIEVGVDVPNSTGMVILDADRFGLSQLHQLRGRVGRGEAPGVCLLVTDVPAGTTARERLDAIASTTDGFELARLDLELRREGDVLGAVQSGKRSTLKLLSLLRHETVIEKARVYATDIVDHDPDLAGHPGLRTLARQVVGDEEQAEFLSKV</sequence>
<keyword evidence="5" id="KW-0067">ATP-binding</keyword>
<evidence type="ECO:0000256" key="4">
    <source>
        <dbReference type="ARBA" id="ARBA00022806"/>
    </source>
</evidence>
<dbReference type="HOGENOM" id="CLU_005122_7_1_11"/>
<dbReference type="Gene3D" id="3.40.50.300">
    <property type="entry name" value="P-loop containing nucleotide triphosphate hydrolases"/>
    <property type="match status" value="2"/>
</dbReference>
<dbReference type="Pfam" id="PF00271">
    <property type="entry name" value="Helicase_C"/>
    <property type="match status" value="1"/>
</dbReference>
<keyword evidence="2" id="KW-0227">DNA damage</keyword>
<dbReference type="PROSITE" id="PS51192">
    <property type="entry name" value="HELICASE_ATP_BIND_1"/>
    <property type="match status" value="1"/>
</dbReference>
<keyword evidence="1" id="KW-0547">Nucleotide-binding</keyword>
<dbReference type="InterPro" id="IPR001650">
    <property type="entry name" value="Helicase_C-like"/>
</dbReference>
<dbReference type="SUPFAM" id="SSF52540">
    <property type="entry name" value="P-loop containing nucleoside triphosphate hydrolases"/>
    <property type="match status" value="2"/>
</dbReference>
<dbReference type="GO" id="GO:0016787">
    <property type="term" value="F:hydrolase activity"/>
    <property type="evidence" value="ECO:0007669"/>
    <property type="project" value="UniProtKB-KW"/>
</dbReference>
<dbReference type="InterPro" id="IPR014001">
    <property type="entry name" value="Helicase_ATP-bd"/>
</dbReference>
<dbReference type="KEGG" id="pdx:Psed_4771"/>
<accession>F4D1K6</accession>
<proteinExistence type="predicted"/>
<reference evidence="12 13" key="1">
    <citation type="journal article" date="2011" name="J. Bacteriol.">
        <title>Genome sequence of the 1,4-dioxane-degrading Pseudonocardia dioxanivorans strain CB1190.</title>
        <authorList>
            <person name="Sales C.M."/>
            <person name="Mahendra S."/>
            <person name="Grostern A."/>
            <person name="Parales R.E."/>
            <person name="Goodwin L.A."/>
            <person name="Woyke T."/>
            <person name="Nolan M."/>
            <person name="Lapidus A."/>
            <person name="Chertkov O."/>
            <person name="Ovchinnikova G."/>
            <person name="Sczyrba A."/>
            <person name="Alvarez-Cohen L."/>
        </authorList>
    </citation>
    <scope>NUCLEOTIDE SEQUENCE [LARGE SCALE GENOMIC DNA]</scope>
    <source>
        <strain evidence="13">ATCC 55486 / DSM 44775 / JCM 13855 / CB1190</strain>
    </source>
</reference>
<dbReference type="Pfam" id="PF19833">
    <property type="entry name" value="RecG_dom3_C"/>
    <property type="match status" value="1"/>
</dbReference>
<dbReference type="SUPFAM" id="SSF50249">
    <property type="entry name" value="Nucleic acid-binding proteins"/>
    <property type="match status" value="1"/>
</dbReference>
<protein>
    <recommendedName>
        <fullName evidence="8">Probable DNA 3'-5' helicase RecG</fullName>
    </recommendedName>
</protein>
<dbReference type="InterPro" id="IPR012340">
    <property type="entry name" value="NA-bd_OB-fold"/>
</dbReference>
<organism evidence="12 13">
    <name type="scientific">Pseudonocardia dioxanivorans (strain ATCC 55486 / DSM 44775 / JCM 13855 / CB1190)</name>
    <dbReference type="NCBI Taxonomy" id="675635"/>
    <lineage>
        <taxon>Bacteria</taxon>
        <taxon>Bacillati</taxon>
        <taxon>Actinomycetota</taxon>
        <taxon>Actinomycetes</taxon>
        <taxon>Pseudonocardiales</taxon>
        <taxon>Pseudonocardiaceae</taxon>
        <taxon>Pseudonocardia</taxon>
    </lineage>
</organism>
<dbReference type="GO" id="GO:0006281">
    <property type="term" value="P:DNA repair"/>
    <property type="evidence" value="ECO:0007669"/>
    <property type="project" value="UniProtKB-KW"/>
</dbReference>
<gene>
    <name evidence="12" type="ordered locus">Psed_4771</name>
</gene>
<dbReference type="CDD" id="cd17992">
    <property type="entry name" value="DEXHc_RecG"/>
    <property type="match status" value="1"/>
</dbReference>
<dbReference type="PANTHER" id="PTHR47964">
    <property type="entry name" value="ATP-DEPENDENT DNA HELICASE HOMOLOG RECG, CHLOROPLASTIC"/>
    <property type="match status" value="1"/>
</dbReference>
<dbReference type="SMART" id="SM00490">
    <property type="entry name" value="HELICc"/>
    <property type="match status" value="1"/>
</dbReference>
<evidence type="ECO:0000256" key="3">
    <source>
        <dbReference type="ARBA" id="ARBA00022801"/>
    </source>
</evidence>
<dbReference type="InterPro" id="IPR047112">
    <property type="entry name" value="RecG/Mfd"/>
</dbReference>
<keyword evidence="4 12" id="KW-0347">Helicase</keyword>
<evidence type="ECO:0000256" key="5">
    <source>
        <dbReference type="ARBA" id="ARBA00022840"/>
    </source>
</evidence>
<evidence type="ECO:0000256" key="1">
    <source>
        <dbReference type="ARBA" id="ARBA00022741"/>
    </source>
</evidence>
<evidence type="ECO:0000256" key="7">
    <source>
        <dbReference type="ARBA" id="ARBA00023204"/>
    </source>
</evidence>
<dbReference type="STRING" id="675635.Psed_4771"/>
<dbReference type="PROSITE" id="PS51194">
    <property type="entry name" value="HELICASE_CTER"/>
    <property type="match status" value="1"/>
</dbReference>
<dbReference type="GO" id="GO:0003677">
    <property type="term" value="F:DNA binding"/>
    <property type="evidence" value="ECO:0007669"/>
    <property type="project" value="UniProtKB-KW"/>
</dbReference>
<evidence type="ECO:0000256" key="6">
    <source>
        <dbReference type="ARBA" id="ARBA00023125"/>
    </source>
</evidence>
<dbReference type="GO" id="GO:0003678">
    <property type="term" value="F:DNA helicase activity"/>
    <property type="evidence" value="ECO:0007669"/>
    <property type="project" value="TreeGrafter"/>
</dbReference>
<feature type="domain" description="Helicase ATP-binding" evidence="10">
    <location>
        <begin position="284"/>
        <end position="457"/>
    </location>
</feature>
<dbReference type="InterPro" id="IPR027417">
    <property type="entry name" value="P-loop_NTPase"/>
</dbReference>
<dbReference type="InterPro" id="IPR045562">
    <property type="entry name" value="RecG_dom3_C"/>
</dbReference>
<evidence type="ECO:0000313" key="12">
    <source>
        <dbReference type="EMBL" id="AEA26918.1"/>
    </source>
</evidence>
<feature type="domain" description="Helicase C-terminal" evidence="11">
    <location>
        <begin position="517"/>
        <end position="674"/>
    </location>
</feature>
<name>F4D1K6_PSEUX</name>
<dbReference type="Proteomes" id="UP000007809">
    <property type="component" value="Chromosome"/>
</dbReference>
<dbReference type="CDD" id="cd04488">
    <property type="entry name" value="RecG_wedge_OBF"/>
    <property type="match status" value="1"/>
</dbReference>
<dbReference type="InterPro" id="IPR011545">
    <property type="entry name" value="DEAD/DEAH_box_helicase_dom"/>
</dbReference>
<keyword evidence="13" id="KW-1185">Reference proteome</keyword>
<dbReference type="Pfam" id="PF00270">
    <property type="entry name" value="DEAD"/>
    <property type="match status" value="1"/>
</dbReference>
<dbReference type="EMBL" id="CP002593">
    <property type="protein sequence ID" value="AEA26918.1"/>
    <property type="molecule type" value="Genomic_DNA"/>
</dbReference>
<evidence type="ECO:0000256" key="8">
    <source>
        <dbReference type="ARBA" id="ARBA00049819"/>
    </source>
</evidence>